<dbReference type="HAMAP" id="MF_00037">
    <property type="entry name" value="MurB"/>
    <property type="match status" value="1"/>
</dbReference>
<evidence type="ECO:0000256" key="2">
    <source>
        <dbReference type="ARBA" id="ARBA00003921"/>
    </source>
</evidence>
<comment type="similarity">
    <text evidence="5 20">Belongs to the MurB family.</text>
</comment>
<dbReference type="PANTHER" id="PTHR21071:SF4">
    <property type="entry name" value="UDP-N-ACETYLENOLPYRUVOYLGLUCOSAMINE REDUCTASE"/>
    <property type="match status" value="1"/>
</dbReference>
<feature type="active site" evidence="20">
    <location>
        <position position="131"/>
    </location>
</feature>
<dbReference type="GO" id="GO:0008360">
    <property type="term" value="P:regulation of cell shape"/>
    <property type="evidence" value="ECO:0007669"/>
    <property type="project" value="UniProtKB-KW"/>
</dbReference>
<evidence type="ECO:0000256" key="4">
    <source>
        <dbReference type="ARBA" id="ARBA00004752"/>
    </source>
</evidence>
<dbReference type="HOGENOM" id="CLU_035304_0_0_6"/>
<dbReference type="GO" id="GO:0051301">
    <property type="term" value="P:cell division"/>
    <property type="evidence" value="ECO:0007669"/>
    <property type="project" value="UniProtKB-KW"/>
</dbReference>
<dbReference type="AlphaFoldDB" id="B8KYJ8"/>
<evidence type="ECO:0000256" key="11">
    <source>
        <dbReference type="ARBA" id="ARBA00022827"/>
    </source>
</evidence>
<evidence type="ECO:0000256" key="20">
    <source>
        <dbReference type="HAMAP-Rule" id="MF_00037"/>
    </source>
</evidence>
<comment type="catalytic activity">
    <reaction evidence="19 20">
        <text>UDP-N-acetyl-alpha-D-muramate + NADP(+) = UDP-N-acetyl-3-O-(1-carboxyvinyl)-alpha-D-glucosamine + NADPH + H(+)</text>
        <dbReference type="Rhea" id="RHEA:12248"/>
        <dbReference type="ChEBI" id="CHEBI:15378"/>
        <dbReference type="ChEBI" id="CHEBI:57783"/>
        <dbReference type="ChEBI" id="CHEBI:58349"/>
        <dbReference type="ChEBI" id="CHEBI:68483"/>
        <dbReference type="ChEBI" id="CHEBI:70757"/>
        <dbReference type="EC" id="1.3.1.98"/>
    </reaction>
</comment>
<evidence type="ECO:0000256" key="18">
    <source>
        <dbReference type="ARBA" id="ARBA00031026"/>
    </source>
</evidence>
<proteinExistence type="inferred from homology"/>
<evidence type="ECO:0000256" key="15">
    <source>
        <dbReference type="ARBA" id="ARBA00023002"/>
    </source>
</evidence>
<evidence type="ECO:0000256" key="13">
    <source>
        <dbReference type="ARBA" id="ARBA00022960"/>
    </source>
</evidence>
<evidence type="ECO:0000256" key="7">
    <source>
        <dbReference type="ARBA" id="ARBA00015188"/>
    </source>
</evidence>
<dbReference type="InterPro" id="IPR036318">
    <property type="entry name" value="FAD-bd_PCMH-like_sf"/>
</dbReference>
<evidence type="ECO:0000256" key="9">
    <source>
        <dbReference type="ARBA" id="ARBA00022618"/>
    </source>
</evidence>
<dbReference type="STRING" id="565045.NOR51B_1490"/>
<evidence type="ECO:0000256" key="5">
    <source>
        <dbReference type="ARBA" id="ARBA00010485"/>
    </source>
</evidence>
<keyword evidence="17 20" id="KW-0961">Cell wall biogenesis/degradation</keyword>
<evidence type="ECO:0000256" key="12">
    <source>
        <dbReference type="ARBA" id="ARBA00022857"/>
    </source>
</evidence>
<keyword evidence="14 20" id="KW-0573">Peptidoglycan synthesis</keyword>
<dbReference type="GO" id="GO:0008762">
    <property type="term" value="F:UDP-N-acetylmuramate dehydrogenase activity"/>
    <property type="evidence" value="ECO:0007669"/>
    <property type="project" value="UniProtKB-UniRule"/>
</dbReference>
<dbReference type="GO" id="GO:0071949">
    <property type="term" value="F:FAD binding"/>
    <property type="evidence" value="ECO:0007669"/>
    <property type="project" value="InterPro"/>
</dbReference>
<dbReference type="Gene3D" id="3.30.465.10">
    <property type="match status" value="1"/>
</dbReference>
<keyword evidence="23" id="KW-1185">Reference proteome</keyword>
<dbReference type="GO" id="GO:0071555">
    <property type="term" value="P:cell wall organization"/>
    <property type="evidence" value="ECO:0007669"/>
    <property type="project" value="UniProtKB-KW"/>
</dbReference>
<keyword evidence="15 20" id="KW-0560">Oxidoreductase</keyword>
<keyword evidence="9 20" id="KW-0132">Cell division</keyword>
<evidence type="ECO:0000256" key="6">
    <source>
        <dbReference type="ARBA" id="ARBA00012518"/>
    </source>
</evidence>
<dbReference type="NCBIfam" id="NF000755">
    <property type="entry name" value="PRK00046.1"/>
    <property type="match status" value="1"/>
</dbReference>
<keyword evidence="8 20" id="KW-0963">Cytoplasm</keyword>
<dbReference type="SUPFAM" id="SSF56176">
    <property type="entry name" value="FAD-binding/transporter-associated domain-like"/>
    <property type="match status" value="1"/>
</dbReference>
<keyword evidence="16 20" id="KW-0131">Cell cycle</keyword>
<sequence length="308" mass="33357">MDAFRWAADAGHSVVPIGEGSNVVCRPWVPGLVLAIQNHGISLLADNEHDVLIRVGAGENWHRLVHWSVTNGLYGLENLALIPGTVGAAPVQNIGAYGIEIAAMIECVHVYCRETQAPLALRPEDCQFGYRTSVFKSEAGAQYIITAVDFRLHRDAAVSVGYPALQHALKDQSATPEAVMNAVIGIRQQRLPDPATDPNVGSFFKNPVVSRAKALELLHVAPEMPQYPIDDDNTKLSAAWMIDQLQWRGRSHQGAAVSDRHALVLIGRGATDASAFLELADQIAGSVADEFGVNLVMEPRIIGTDRIH</sequence>
<evidence type="ECO:0000256" key="19">
    <source>
        <dbReference type="ARBA" id="ARBA00048914"/>
    </source>
</evidence>
<evidence type="ECO:0000313" key="23">
    <source>
        <dbReference type="Proteomes" id="UP000004699"/>
    </source>
</evidence>
<evidence type="ECO:0000256" key="10">
    <source>
        <dbReference type="ARBA" id="ARBA00022630"/>
    </source>
</evidence>
<dbReference type="NCBIfam" id="TIGR00179">
    <property type="entry name" value="murB"/>
    <property type="match status" value="1"/>
</dbReference>
<comment type="cofactor">
    <cofactor evidence="1 20">
        <name>FAD</name>
        <dbReference type="ChEBI" id="CHEBI:57692"/>
    </cofactor>
</comment>
<dbReference type="InterPro" id="IPR006094">
    <property type="entry name" value="Oxid_FAD_bind_N"/>
</dbReference>
<evidence type="ECO:0000256" key="16">
    <source>
        <dbReference type="ARBA" id="ARBA00023306"/>
    </source>
</evidence>
<dbReference type="eggNOG" id="COG0812">
    <property type="taxonomic scope" value="Bacteria"/>
</dbReference>
<gene>
    <name evidence="20 22" type="primary">murB</name>
    <name evidence="22" type="ORF">NOR51B_1490</name>
</gene>
<keyword evidence="10 20" id="KW-0285">Flavoprotein</keyword>
<dbReference type="EC" id="1.3.1.98" evidence="6 20"/>
<dbReference type="EMBL" id="DS999411">
    <property type="protein sequence ID" value="EED35544.1"/>
    <property type="molecule type" value="Genomic_DNA"/>
</dbReference>
<protein>
    <recommendedName>
        <fullName evidence="7 20">UDP-N-acetylenolpyruvoylglucosamine reductase</fullName>
        <ecNumber evidence="6 20">1.3.1.98</ecNumber>
    </recommendedName>
    <alternativeName>
        <fullName evidence="18 20">UDP-N-acetylmuramate dehydrogenase</fullName>
    </alternativeName>
</protein>
<dbReference type="Pfam" id="PF02873">
    <property type="entry name" value="MurB_C"/>
    <property type="match status" value="1"/>
</dbReference>
<dbReference type="PANTHER" id="PTHR21071">
    <property type="entry name" value="UDP-N-ACETYLENOLPYRUVOYLGLUCOSAMINE REDUCTASE"/>
    <property type="match status" value="1"/>
</dbReference>
<accession>B8KYJ8</accession>
<dbReference type="Pfam" id="PF01565">
    <property type="entry name" value="FAD_binding_4"/>
    <property type="match status" value="1"/>
</dbReference>
<keyword evidence="13 20" id="KW-0133">Cell shape</keyword>
<evidence type="ECO:0000256" key="3">
    <source>
        <dbReference type="ARBA" id="ARBA00004496"/>
    </source>
</evidence>
<dbReference type="InterPro" id="IPR016166">
    <property type="entry name" value="FAD-bd_PCMH"/>
</dbReference>
<dbReference type="PROSITE" id="PS51387">
    <property type="entry name" value="FAD_PCMH"/>
    <property type="match status" value="1"/>
</dbReference>
<dbReference type="Gene3D" id="3.90.78.10">
    <property type="entry name" value="UDP-N-acetylenolpyruvoylglucosamine reductase, C-terminal domain"/>
    <property type="match status" value="1"/>
</dbReference>
<reference evidence="23" key="1">
    <citation type="journal article" date="2013" name="BMC Microbiol.">
        <title>Taxonomy and evolution of bacteriochlorophyll a-containing members of the OM60/NOR5 clade of marine gammaproteobacteria: description of Luminiphilus syltensis gen. nov., sp. nov., reclassification of Haliea rubra as Pseudohaliea rubra gen. nov., comb. nov., and emendation of Chromatocurvus halotolerans.</title>
        <authorList>
            <person name="Spring S."/>
            <person name="Riedel T."/>
            <person name="Sproer C."/>
            <person name="Yan S."/>
            <person name="Harder J."/>
            <person name="Fuchs B.M."/>
        </authorList>
    </citation>
    <scope>NUCLEOTIDE SEQUENCE [LARGE SCALE GENOMIC DNA]</scope>
    <source>
        <strain evidence="23">NOR51-B</strain>
    </source>
</reference>
<evidence type="ECO:0000256" key="17">
    <source>
        <dbReference type="ARBA" id="ARBA00023316"/>
    </source>
</evidence>
<dbReference type="InterPro" id="IPR011601">
    <property type="entry name" value="MurB_C"/>
</dbReference>
<evidence type="ECO:0000256" key="8">
    <source>
        <dbReference type="ARBA" id="ARBA00022490"/>
    </source>
</evidence>
<dbReference type="GO" id="GO:0005829">
    <property type="term" value="C:cytosol"/>
    <property type="evidence" value="ECO:0007669"/>
    <property type="project" value="TreeGrafter"/>
</dbReference>
<comment type="pathway">
    <text evidence="4 20">Cell wall biogenesis; peptidoglycan biosynthesis.</text>
</comment>
<dbReference type="Proteomes" id="UP000004699">
    <property type="component" value="Unassembled WGS sequence"/>
</dbReference>
<evidence type="ECO:0000256" key="1">
    <source>
        <dbReference type="ARBA" id="ARBA00001974"/>
    </source>
</evidence>
<keyword evidence="11 20" id="KW-0274">FAD</keyword>
<dbReference type="UniPathway" id="UPA00219"/>
<comment type="subcellular location">
    <subcellularLocation>
        <location evidence="3 20">Cytoplasm</location>
    </subcellularLocation>
</comment>
<dbReference type="InterPro" id="IPR016169">
    <property type="entry name" value="FAD-bd_PCMH_sub2"/>
</dbReference>
<dbReference type="InterPro" id="IPR036635">
    <property type="entry name" value="MurB_C_sf"/>
</dbReference>
<organism evidence="22 23">
    <name type="scientific">Luminiphilus syltensis NOR5-1B</name>
    <dbReference type="NCBI Taxonomy" id="565045"/>
    <lineage>
        <taxon>Bacteria</taxon>
        <taxon>Pseudomonadati</taxon>
        <taxon>Pseudomonadota</taxon>
        <taxon>Gammaproteobacteria</taxon>
        <taxon>Cellvibrionales</taxon>
        <taxon>Halieaceae</taxon>
        <taxon>Luminiphilus</taxon>
    </lineage>
</organism>
<name>B8KYJ8_9GAMM</name>
<dbReference type="SUPFAM" id="SSF56194">
    <property type="entry name" value="Uridine diphospho-N-Acetylenolpyruvylglucosamine reductase, MurB, C-terminal domain"/>
    <property type="match status" value="1"/>
</dbReference>
<feature type="domain" description="FAD-binding PCMH-type" evidence="21">
    <location>
        <begin position="1"/>
        <end position="155"/>
    </location>
</feature>
<dbReference type="GO" id="GO:0009252">
    <property type="term" value="P:peptidoglycan biosynthetic process"/>
    <property type="evidence" value="ECO:0007669"/>
    <property type="project" value="UniProtKB-UniRule"/>
</dbReference>
<evidence type="ECO:0000313" key="22">
    <source>
        <dbReference type="EMBL" id="EED35544.1"/>
    </source>
</evidence>
<feature type="active site" description="Proton donor" evidence="20">
    <location>
        <position position="202"/>
    </location>
</feature>
<comment type="function">
    <text evidence="2 20">Cell wall formation.</text>
</comment>
<feature type="active site" evidence="20">
    <location>
        <position position="298"/>
    </location>
</feature>
<evidence type="ECO:0000256" key="14">
    <source>
        <dbReference type="ARBA" id="ARBA00022984"/>
    </source>
</evidence>
<evidence type="ECO:0000259" key="21">
    <source>
        <dbReference type="PROSITE" id="PS51387"/>
    </source>
</evidence>
<dbReference type="InterPro" id="IPR003170">
    <property type="entry name" value="MurB"/>
</dbReference>
<keyword evidence="12 20" id="KW-0521">NADP</keyword>